<keyword evidence="2" id="KW-1185">Reference proteome</keyword>
<protein>
    <submittedName>
        <fullName evidence="1">Cytochrome c, somatic</fullName>
    </submittedName>
</protein>
<comment type="caution">
    <text evidence="1">The sequence shown here is derived from an EMBL/GenBank/DDBJ whole genome shotgun (WGS) entry which is preliminary data.</text>
</comment>
<dbReference type="AlphaFoldDB" id="A0A7J7V2G6"/>
<sequence length="62" mass="7238">MLRRARRFLFRSVPSAILWKREASTRPGQISMVSLGERQVRPLDFLTRMPTRTKVSPGERLP</sequence>
<evidence type="ECO:0000313" key="1">
    <source>
        <dbReference type="EMBL" id="KAF6319340.1"/>
    </source>
</evidence>
<reference evidence="1 2" key="1">
    <citation type="journal article" date="2020" name="Nature">
        <title>Six reference-quality genomes reveal evolution of bat adaptations.</title>
        <authorList>
            <person name="Jebb D."/>
            <person name="Huang Z."/>
            <person name="Pippel M."/>
            <person name="Hughes G.M."/>
            <person name="Lavrichenko K."/>
            <person name="Devanna P."/>
            <person name="Winkler S."/>
            <person name="Jermiin L.S."/>
            <person name="Skirmuntt E.C."/>
            <person name="Katzourakis A."/>
            <person name="Burkitt-Gray L."/>
            <person name="Ray D.A."/>
            <person name="Sullivan K.A.M."/>
            <person name="Roscito J.G."/>
            <person name="Kirilenko B.M."/>
            <person name="Davalos L.M."/>
            <person name="Corthals A.P."/>
            <person name="Power M.L."/>
            <person name="Jones G."/>
            <person name="Ransome R.D."/>
            <person name="Dechmann D.K.N."/>
            <person name="Locatelli A.G."/>
            <person name="Puechmaille S.J."/>
            <person name="Fedrigo O."/>
            <person name="Jarvis E.D."/>
            <person name="Hiller M."/>
            <person name="Vernes S.C."/>
            <person name="Myers E.W."/>
            <person name="Teeling E.C."/>
        </authorList>
    </citation>
    <scope>NUCLEOTIDE SEQUENCE [LARGE SCALE GENOMIC DNA]</scope>
    <source>
        <strain evidence="1">MMyoMyo1</strain>
        <tissue evidence="1">Flight muscle</tissue>
    </source>
</reference>
<evidence type="ECO:0000313" key="2">
    <source>
        <dbReference type="Proteomes" id="UP000527355"/>
    </source>
</evidence>
<name>A0A7J7V2G6_MYOMY</name>
<accession>A0A7J7V2G6</accession>
<gene>
    <name evidence="1" type="ORF">mMyoMyo1_003556</name>
</gene>
<dbReference type="EMBL" id="JABWUV010000011">
    <property type="protein sequence ID" value="KAF6319340.1"/>
    <property type="molecule type" value="Genomic_DNA"/>
</dbReference>
<organism evidence="1 2">
    <name type="scientific">Myotis myotis</name>
    <name type="common">Greater mouse-eared bat</name>
    <name type="synonym">Vespertilio myotis</name>
    <dbReference type="NCBI Taxonomy" id="51298"/>
    <lineage>
        <taxon>Eukaryota</taxon>
        <taxon>Metazoa</taxon>
        <taxon>Chordata</taxon>
        <taxon>Craniata</taxon>
        <taxon>Vertebrata</taxon>
        <taxon>Euteleostomi</taxon>
        <taxon>Mammalia</taxon>
        <taxon>Eutheria</taxon>
        <taxon>Laurasiatheria</taxon>
        <taxon>Chiroptera</taxon>
        <taxon>Yangochiroptera</taxon>
        <taxon>Vespertilionidae</taxon>
        <taxon>Myotis</taxon>
    </lineage>
</organism>
<proteinExistence type="predicted"/>
<dbReference type="Proteomes" id="UP000527355">
    <property type="component" value="Unassembled WGS sequence"/>
</dbReference>